<reference evidence="4 5" key="1">
    <citation type="submission" date="2011-10" db="EMBL/GenBank/DDBJ databases">
        <authorList>
            <person name="Genoscope - CEA"/>
        </authorList>
    </citation>
    <scope>NUCLEOTIDE SEQUENCE [LARGE SCALE GENOMIC DNA]</scope>
    <source>
        <strain evidence="4 5">RCC 1105</strain>
    </source>
</reference>
<dbReference type="AlphaFoldDB" id="K8E8U0"/>
<dbReference type="KEGG" id="bpg:Bathy01g03150"/>
<evidence type="ECO:0000259" key="3">
    <source>
        <dbReference type="PROSITE" id="PS51184"/>
    </source>
</evidence>
<feature type="compositionally biased region" description="Acidic residues" evidence="2">
    <location>
        <begin position="1"/>
        <end position="11"/>
    </location>
</feature>
<name>K8E8U0_9CHLO</name>
<dbReference type="OrthoDB" id="47172at2759"/>
<organism evidence="4 5">
    <name type="scientific">Bathycoccus prasinos</name>
    <dbReference type="NCBI Taxonomy" id="41875"/>
    <lineage>
        <taxon>Eukaryota</taxon>
        <taxon>Viridiplantae</taxon>
        <taxon>Chlorophyta</taxon>
        <taxon>Mamiellophyceae</taxon>
        <taxon>Mamiellales</taxon>
        <taxon>Bathycoccaceae</taxon>
        <taxon>Bathycoccus</taxon>
    </lineage>
</organism>
<evidence type="ECO:0000313" key="4">
    <source>
        <dbReference type="EMBL" id="CCO14026.1"/>
    </source>
</evidence>
<dbReference type="Pfam" id="PF13621">
    <property type="entry name" value="Cupin_8"/>
    <property type="match status" value="1"/>
</dbReference>
<keyword evidence="5" id="KW-1185">Reference proteome</keyword>
<dbReference type="EMBL" id="FO082278">
    <property type="protein sequence ID" value="CCO14026.1"/>
    <property type="molecule type" value="Genomic_DNA"/>
</dbReference>
<feature type="domain" description="JmjC" evidence="3">
    <location>
        <begin position="378"/>
        <end position="522"/>
    </location>
</feature>
<sequence>MPPPEEEEEEEKNNPWTCFGCDDSGDGSSGAARVTPTAETSEYFRLFTERVWGEKTREGTRTTLKTTREEEMRVLVDALEPELSKSKRGKRTWDSLKMFTIKGAKECALMVTEQKRLKDWNSFEWLFASAYAHVLILMKVVGDGTGNRSGLDAFEIEFASDDERVNVADDPRLPALLREWDSSVTKIARANLDLLNMVIGVDGEENLKKVPSFYGKLMREVEVFYEFHREKKEHSWGVKSDVVEIAMKIPEARQKKKSRDLVQNQIASELSDLSAAVFLQKYFKTQKPCVVRKYANEQKWKLLDLCKTTEFLRDEMFGGKRVVPVEFGFPGSNDSGAGVVSLSEFSEALNASNAVDASENSSSLQCKVAYVSQHCLFHHAPELQKYISIPHLTLGKVTSAGASNLWIGTRETRTSLHRDPYDNVFVQVSGFKYVRIYLDDQTEKLYSEAVMTTGAAGKNQVNAFTRSLVKDVENPDLKKFPKFAEATYFDTILKPGDAMFIPRGAWHYVRSLSTSISVNFWF</sequence>
<evidence type="ECO:0000313" key="5">
    <source>
        <dbReference type="Proteomes" id="UP000198341"/>
    </source>
</evidence>
<dbReference type="PANTHER" id="PTHR12461">
    <property type="entry name" value="HYPOXIA-INDUCIBLE FACTOR 1 ALPHA INHIBITOR-RELATED"/>
    <property type="match status" value="1"/>
</dbReference>
<dbReference type="InterPro" id="IPR003347">
    <property type="entry name" value="JmjC_dom"/>
</dbReference>
<evidence type="ECO:0000256" key="1">
    <source>
        <dbReference type="ARBA" id="ARBA00006801"/>
    </source>
</evidence>
<dbReference type="InterPro" id="IPR041667">
    <property type="entry name" value="Cupin_8"/>
</dbReference>
<dbReference type="GeneID" id="19018050"/>
<dbReference type="PROSITE" id="PS51184">
    <property type="entry name" value="JMJC"/>
    <property type="match status" value="1"/>
</dbReference>
<proteinExistence type="inferred from homology"/>
<dbReference type="SMART" id="SM00558">
    <property type="entry name" value="JmjC"/>
    <property type="match status" value="1"/>
</dbReference>
<dbReference type="RefSeq" id="XP_007515147.1">
    <property type="nucleotide sequence ID" value="XM_007515085.1"/>
</dbReference>
<dbReference type="PANTHER" id="PTHR12461:SF105">
    <property type="entry name" value="HYPOXIA-INDUCIBLE FACTOR 1-ALPHA INHIBITOR"/>
    <property type="match status" value="1"/>
</dbReference>
<dbReference type="eggNOG" id="KOG2132">
    <property type="taxonomic scope" value="Eukaryota"/>
</dbReference>
<evidence type="ECO:0000256" key="2">
    <source>
        <dbReference type="SAM" id="MobiDB-lite"/>
    </source>
</evidence>
<dbReference type="Proteomes" id="UP000198341">
    <property type="component" value="Chromosome 1"/>
</dbReference>
<comment type="similarity">
    <text evidence="1">Belongs to the JARID1 histone demethylase family.</text>
</comment>
<protein>
    <recommendedName>
        <fullName evidence="3">JmjC domain-containing protein</fullName>
    </recommendedName>
</protein>
<accession>K8E8U0</accession>
<gene>
    <name evidence="4" type="ORF">Bathy01g03150</name>
</gene>
<feature type="region of interest" description="Disordered" evidence="2">
    <location>
        <begin position="1"/>
        <end position="36"/>
    </location>
</feature>
<dbReference type="SUPFAM" id="SSF51197">
    <property type="entry name" value="Clavaminate synthase-like"/>
    <property type="match status" value="1"/>
</dbReference>
<dbReference type="Gene3D" id="2.60.120.650">
    <property type="entry name" value="Cupin"/>
    <property type="match status" value="1"/>
</dbReference>